<dbReference type="PROSITE" id="PS51184">
    <property type="entry name" value="JMJC"/>
    <property type="match status" value="1"/>
</dbReference>
<feature type="compositionally biased region" description="Low complexity" evidence="6">
    <location>
        <begin position="436"/>
        <end position="468"/>
    </location>
</feature>
<feature type="domain" description="JmjC" evidence="7">
    <location>
        <begin position="152"/>
        <end position="313"/>
    </location>
</feature>
<evidence type="ECO:0000256" key="4">
    <source>
        <dbReference type="ARBA" id="ARBA00023015"/>
    </source>
</evidence>
<protein>
    <recommendedName>
        <fullName evidence="7">JmjC domain-containing protein</fullName>
    </recommendedName>
</protein>
<keyword evidence="5" id="KW-0804">Transcription</keyword>
<evidence type="ECO:0000256" key="6">
    <source>
        <dbReference type="SAM" id="MobiDB-lite"/>
    </source>
</evidence>
<keyword evidence="3" id="KW-0408">Iron</keyword>
<feature type="compositionally biased region" description="Acidic residues" evidence="6">
    <location>
        <begin position="513"/>
        <end position="531"/>
    </location>
</feature>
<dbReference type="AlphaFoldDB" id="A0A8K1FPC3"/>
<dbReference type="InterPro" id="IPR003347">
    <property type="entry name" value="JmjC_dom"/>
</dbReference>
<evidence type="ECO:0000259" key="7">
    <source>
        <dbReference type="PROSITE" id="PS51184"/>
    </source>
</evidence>
<dbReference type="EMBL" id="SPLM01000003">
    <property type="protein sequence ID" value="TMW68234.1"/>
    <property type="molecule type" value="Genomic_DNA"/>
</dbReference>
<keyword evidence="4" id="KW-0805">Transcription regulation</keyword>
<keyword evidence="2" id="KW-0560">Oxidoreductase</keyword>
<keyword evidence="1" id="KW-0479">Metal-binding</keyword>
<dbReference type="Proteomes" id="UP000794436">
    <property type="component" value="Unassembled WGS sequence"/>
</dbReference>
<dbReference type="OrthoDB" id="5876800at2759"/>
<feature type="compositionally biased region" description="Acidic residues" evidence="6">
    <location>
        <begin position="479"/>
        <end position="494"/>
    </location>
</feature>
<accession>A0A8K1FPC3</accession>
<dbReference type="SMART" id="SM00558">
    <property type="entry name" value="JmjC"/>
    <property type="match status" value="1"/>
</dbReference>
<evidence type="ECO:0000313" key="9">
    <source>
        <dbReference type="Proteomes" id="UP000794436"/>
    </source>
</evidence>
<evidence type="ECO:0000256" key="1">
    <source>
        <dbReference type="ARBA" id="ARBA00022723"/>
    </source>
</evidence>
<feature type="compositionally biased region" description="Low complexity" evidence="6">
    <location>
        <begin position="498"/>
        <end position="512"/>
    </location>
</feature>
<dbReference type="GO" id="GO:0046872">
    <property type="term" value="F:metal ion binding"/>
    <property type="evidence" value="ECO:0007669"/>
    <property type="project" value="UniProtKB-KW"/>
</dbReference>
<keyword evidence="9" id="KW-1185">Reference proteome</keyword>
<reference evidence="8" key="1">
    <citation type="submission" date="2019-03" db="EMBL/GenBank/DDBJ databases">
        <title>Long read genome sequence of the mycoparasitic Pythium oligandrum ATCC 38472 isolated from sugarbeet rhizosphere.</title>
        <authorList>
            <person name="Gaulin E."/>
        </authorList>
    </citation>
    <scope>NUCLEOTIDE SEQUENCE</scope>
    <source>
        <strain evidence="8">ATCC 38472_TT</strain>
    </source>
</reference>
<proteinExistence type="predicted"/>
<evidence type="ECO:0000313" key="8">
    <source>
        <dbReference type="EMBL" id="TMW68234.1"/>
    </source>
</evidence>
<dbReference type="InterPro" id="IPR050690">
    <property type="entry name" value="JHDM1_Histone_Demethylase"/>
</dbReference>
<dbReference type="PANTHER" id="PTHR23123">
    <property type="entry name" value="PHD/F-BOX CONTAINING PROTEIN"/>
    <property type="match status" value="1"/>
</dbReference>
<gene>
    <name evidence="8" type="ORF">Poli38472_007906</name>
</gene>
<comment type="caution">
    <text evidence="8">The sequence shown here is derived from an EMBL/GenBank/DDBJ whole genome shotgun (WGS) entry which is preliminary data.</text>
</comment>
<dbReference type="GO" id="GO:0016491">
    <property type="term" value="F:oxidoreductase activity"/>
    <property type="evidence" value="ECO:0007669"/>
    <property type="project" value="UniProtKB-KW"/>
</dbReference>
<dbReference type="SUPFAM" id="SSF51197">
    <property type="entry name" value="Clavaminate synthase-like"/>
    <property type="match status" value="1"/>
</dbReference>
<dbReference type="Pfam" id="PF02373">
    <property type="entry name" value="JmjC"/>
    <property type="match status" value="1"/>
</dbReference>
<feature type="region of interest" description="Disordered" evidence="6">
    <location>
        <begin position="433"/>
        <end position="539"/>
    </location>
</feature>
<name>A0A8K1FPC3_PYTOL</name>
<dbReference type="Gene3D" id="2.60.120.650">
    <property type="entry name" value="Cupin"/>
    <property type="match status" value="1"/>
</dbReference>
<sequence>MALQLVAPAAAMAAPAAWPLPDAVQTTEETTIARGVAHWTERLRRFPCAKATGVAEVVPLGQHVDKTHLDATGFQRPIVLACPLQVDLLVPTSGMSLVELERAIGSDRAVRAIDVATQRELEKEWRLKDWMSYFARPDYERARILNLISLECSGTKLEQLVRPPRLLREIGWVEKHWPNAAKKDRMLAPKVQLYCLMSAAGSYTEFHIDFGGSSVWYHLYQGRKIFFLLPPTDANLQRFAEFEARYRRDPTLFFADTLPDECSIIDMHAGDTILLPSGWIHAVYTPEDSISFGGNFLSGYHMPMHMRCHTTECAQHIEGRFQFPMFEQVVWFAVTAYARMLTNCSYLLSKWEWTGLQVIVPLLEDHYQRISSPGSLEADLVERIIAICKTATRLQPQEMLAKMKSNIQAKMERDDLEAAESLRVIGDHMVDIAPQDSLSPSLSGNSSSSSSSSTGSSSDSSDLSSSDSSDNEQDKDTDGDPPLTEDDDNMDTNDDGASSSSDSSSDSSSSSSDNEDETGAEDNENEDEIEPELTPLYLF</sequence>
<evidence type="ECO:0000256" key="5">
    <source>
        <dbReference type="ARBA" id="ARBA00023163"/>
    </source>
</evidence>
<organism evidence="8 9">
    <name type="scientific">Pythium oligandrum</name>
    <name type="common">Mycoparasitic fungus</name>
    <dbReference type="NCBI Taxonomy" id="41045"/>
    <lineage>
        <taxon>Eukaryota</taxon>
        <taxon>Sar</taxon>
        <taxon>Stramenopiles</taxon>
        <taxon>Oomycota</taxon>
        <taxon>Peronosporomycetes</taxon>
        <taxon>Pythiales</taxon>
        <taxon>Pythiaceae</taxon>
        <taxon>Pythium</taxon>
    </lineage>
</organism>
<evidence type="ECO:0000256" key="3">
    <source>
        <dbReference type="ARBA" id="ARBA00023004"/>
    </source>
</evidence>
<evidence type="ECO:0000256" key="2">
    <source>
        <dbReference type="ARBA" id="ARBA00023002"/>
    </source>
</evidence>